<dbReference type="InterPro" id="IPR002491">
    <property type="entry name" value="ABC_transptr_periplasmic_BD"/>
</dbReference>
<dbReference type="EMBL" id="FWPT01000005">
    <property type="protein sequence ID" value="SMA47640.1"/>
    <property type="molecule type" value="Genomic_DNA"/>
</dbReference>
<evidence type="ECO:0000313" key="8">
    <source>
        <dbReference type="EMBL" id="SMA47640.1"/>
    </source>
</evidence>
<accession>A0A1X7AMT4</accession>
<dbReference type="Gene3D" id="3.40.50.1980">
    <property type="entry name" value="Nitrogenase molybdenum iron protein domain"/>
    <property type="match status" value="2"/>
</dbReference>
<evidence type="ECO:0000256" key="1">
    <source>
        <dbReference type="ARBA" id="ARBA00004196"/>
    </source>
</evidence>
<dbReference type="InterPro" id="IPR033870">
    <property type="entry name" value="FatB"/>
</dbReference>
<evidence type="ECO:0000256" key="4">
    <source>
        <dbReference type="ARBA" id="ARBA00022496"/>
    </source>
</evidence>
<feature type="domain" description="Fe/B12 periplasmic-binding" evidence="7">
    <location>
        <begin position="45"/>
        <end position="306"/>
    </location>
</feature>
<reference evidence="8 9" key="1">
    <citation type="submission" date="2017-03" db="EMBL/GenBank/DDBJ databases">
        <authorList>
            <person name="Afonso C.L."/>
            <person name="Miller P.J."/>
            <person name="Scott M.A."/>
            <person name="Spackman E."/>
            <person name="Goraichik I."/>
            <person name="Dimitrov K.M."/>
            <person name="Suarez D.L."/>
            <person name="Swayne D.E."/>
        </authorList>
    </citation>
    <scope>NUCLEOTIDE SEQUENCE [LARGE SCALE GENOMIC DNA]</scope>
    <source>
        <strain evidence="8">SB41UT1</strain>
    </source>
</reference>
<dbReference type="SUPFAM" id="SSF53807">
    <property type="entry name" value="Helical backbone' metal receptor"/>
    <property type="match status" value="1"/>
</dbReference>
<comment type="subcellular location">
    <subcellularLocation>
        <location evidence="1">Cell envelope</location>
    </subcellularLocation>
</comment>
<keyword evidence="5 6" id="KW-0732">Signal</keyword>
<dbReference type="PANTHER" id="PTHR30532:SF28">
    <property type="entry name" value="PETROBACTIN-BINDING PROTEIN YCLQ"/>
    <property type="match status" value="1"/>
</dbReference>
<dbReference type="Pfam" id="PF01497">
    <property type="entry name" value="Peripla_BP_2"/>
    <property type="match status" value="1"/>
</dbReference>
<protein>
    <submittedName>
        <fullName evidence="8">Putative ABC transporter solute-binding protein YclQ</fullName>
    </submittedName>
</protein>
<sequence>MASVLGKFKQSLTALAACLAISTQVQALTVEHGKGTMEFDAVPQRVVVLGMSSLDVLDRLGIQPVGAVHDLFPPYLQEYGASTTNVGSLKEPDYETIYTLKPDVIIAEPRMIKLYDDLNRIAPTIMFHSQDANFWEGTQKNWDMLGKLFNKEAETAEIIADIKADITAINQTVTSQKLNTLMVMSNGSKLAMYDRNSRFSLLFDELGFINASETVRSKPTGAHGNLISFEYIAEANPSVMFVLDRDQAIGKEMGLAQKQFNNPLVTETRAVKEGRMIYVDPNAWYISNGGMTGVELVIDDVEKALK</sequence>
<evidence type="ECO:0000313" key="9">
    <source>
        <dbReference type="Proteomes" id="UP000196573"/>
    </source>
</evidence>
<gene>
    <name evidence="8" type="primary">yclQ</name>
    <name evidence="8" type="ORF">EHSB41UT_02498</name>
</gene>
<dbReference type="InterPro" id="IPR051313">
    <property type="entry name" value="Bact_iron-sidero_bind"/>
</dbReference>
<feature type="signal peptide" evidence="6">
    <location>
        <begin position="1"/>
        <end position="27"/>
    </location>
</feature>
<dbReference type="OrthoDB" id="9793175at2"/>
<name>A0A1X7AMT4_9GAMM</name>
<keyword evidence="4" id="KW-0408">Iron</keyword>
<dbReference type="GO" id="GO:0030288">
    <property type="term" value="C:outer membrane-bounded periplasmic space"/>
    <property type="evidence" value="ECO:0007669"/>
    <property type="project" value="TreeGrafter"/>
</dbReference>
<keyword evidence="4" id="KW-0410">Iron transport</keyword>
<dbReference type="PROSITE" id="PS50983">
    <property type="entry name" value="FE_B12_PBP"/>
    <property type="match status" value="1"/>
</dbReference>
<dbReference type="PANTHER" id="PTHR30532">
    <property type="entry name" value="IRON III DICITRATE-BINDING PERIPLASMIC PROTEIN"/>
    <property type="match status" value="1"/>
</dbReference>
<organism evidence="8 9">
    <name type="scientific">Parendozoicomonas haliclonae</name>
    <dbReference type="NCBI Taxonomy" id="1960125"/>
    <lineage>
        <taxon>Bacteria</taxon>
        <taxon>Pseudomonadati</taxon>
        <taxon>Pseudomonadota</taxon>
        <taxon>Gammaproteobacteria</taxon>
        <taxon>Oceanospirillales</taxon>
        <taxon>Endozoicomonadaceae</taxon>
        <taxon>Parendozoicomonas</taxon>
    </lineage>
</organism>
<dbReference type="GO" id="GO:1901678">
    <property type="term" value="P:iron coordination entity transport"/>
    <property type="evidence" value="ECO:0007669"/>
    <property type="project" value="UniProtKB-ARBA"/>
</dbReference>
<dbReference type="CDD" id="cd01140">
    <property type="entry name" value="FatB"/>
    <property type="match status" value="1"/>
</dbReference>
<evidence type="ECO:0000256" key="6">
    <source>
        <dbReference type="SAM" id="SignalP"/>
    </source>
</evidence>
<keyword evidence="9" id="KW-1185">Reference proteome</keyword>
<dbReference type="Proteomes" id="UP000196573">
    <property type="component" value="Unassembled WGS sequence"/>
</dbReference>
<evidence type="ECO:0000256" key="3">
    <source>
        <dbReference type="ARBA" id="ARBA00022448"/>
    </source>
</evidence>
<keyword evidence="4" id="KW-0406">Ion transport</keyword>
<proteinExistence type="inferred from homology"/>
<feature type="chain" id="PRO_5012665555" evidence="6">
    <location>
        <begin position="28"/>
        <end position="306"/>
    </location>
</feature>
<evidence type="ECO:0000256" key="2">
    <source>
        <dbReference type="ARBA" id="ARBA00008814"/>
    </source>
</evidence>
<dbReference type="RefSeq" id="WP_087110612.1">
    <property type="nucleotide sequence ID" value="NZ_CBCSCN010000003.1"/>
</dbReference>
<dbReference type="AlphaFoldDB" id="A0A1X7AMT4"/>
<comment type="similarity">
    <text evidence="2">Belongs to the bacterial solute-binding protein 8 family.</text>
</comment>
<evidence type="ECO:0000259" key="7">
    <source>
        <dbReference type="PROSITE" id="PS50983"/>
    </source>
</evidence>
<evidence type="ECO:0000256" key="5">
    <source>
        <dbReference type="ARBA" id="ARBA00022729"/>
    </source>
</evidence>
<keyword evidence="3" id="KW-0813">Transport</keyword>